<gene>
    <name evidence="8" type="ORF">TS85_04425</name>
</gene>
<protein>
    <submittedName>
        <fullName evidence="8">Peptide transporter</fullName>
    </submittedName>
</protein>
<keyword evidence="2" id="KW-0812">Transmembrane</keyword>
<dbReference type="GO" id="GO:0098046">
    <property type="term" value="C:type V protein secretion system complex"/>
    <property type="evidence" value="ECO:0007669"/>
    <property type="project" value="TreeGrafter"/>
</dbReference>
<evidence type="ECO:0000259" key="7">
    <source>
        <dbReference type="Pfam" id="PF08479"/>
    </source>
</evidence>
<feature type="chain" id="PRO_5031393519" evidence="5">
    <location>
        <begin position="20"/>
        <end position="554"/>
    </location>
</feature>
<feature type="domain" description="Polypeptide-transport-associated ShlB-type" evidence="7">
    <location>
        <begin position="64"/>
        <end position="138"/>
    </location>
</feature>
<sequence>MLKSRYLALAVFLPMVAHAQQRPSAGTQLQQLPQPPAPPKSPPILDVGKLAAQPDSAPAGQSVRVTALHITGNTAFAETDLRGATGFAAGTDLTLPELRGFAARIADYYHRRGFILAQAYLPAQDVQDGAVTIEIIEGRYGSIQLRNEARIADRVPNAVLRGLSPGALVTNAPLERRLLLLSDIPGIRTRATLSPGTAAGTSDLIVDVTPGPLISGTVEADNGGSRYTGIYRFGGSINLNNPFGIGDQLGVRLLASDAGLAYGRAFYQAPVGNLTLGVSYAHLRYSLGREFEALDGTGTADIVSAYGRYPVIRSRRANLYALAAIDYKVLRDRIRVVSTDSNKHIGEVTLGLAGDWRDDWAGGGSTVYSLGWTIGTLDIRSAPERAIDASTARSAGTFNKLQSSVARLQSVVGPFSLYAAARAQIAFDNLDSSEKMELGGAYGVRAYPEGEAFGDSGYIATIEARLQLGGDSNRLPGQFELAAFIDTGEVRYAQDPWFTGSNHARRSGYGAGINWAGPQGLLIRTSYARKLGTGPATSAPDKDGRFWFQVVKQF</sequence>
<reference evidence="8 9" key="1">
    <citation type="journal article" date="2015" name="Int. J. Syst. Evol. Microbiol.">
        <title>Sphingomonas hengshuiensis sp. nov., isolated from lake wetland.</title>
        <authorList>
            <person name="Wei S."/>
            <person name="Wang T."/>
            <person name="Liu H."/>
            <person name="Zhang C."/>
            <person name="Guo J."/>
            <person name="Wang Q."/>
            <person name="Liang K."/>
            <person name="Zhang Z."/>
        </authorList>
    </citation>
    <scope>NUCLEOTIDE SEQUENCE [LARGE SCALE GENOMIC DNA]</scope>
    <source>
        <strain evidence="8 9">WHSC-8</strain>
    </source>
</reference>
<evidence type="ECO:0000256" key="4">
    <source>
        <dbReference type="SAM" id="MobiDB-lite"/>
    </source>
</evidence>
<keyword evidence="9" id="KW-1185">Reference proteome</keyword>
<dbReference type="PANTHER" id="PTHR34597:SF1">
    <property type="entry name" value="HEME_HEMOPEXIN TRANSPORTER PROTEIN HUXB"/>
    <property type="match status" value="1"/>
</dbReference>
<feature type="compositionally biased region" description="Pro residues" evidence="4">
    <location>
        <begin position="33"/>
        <end position="42"/>
    </location>
</feature>
<dbReference type="Proteomes" id="UP000032300">
    <property type="component" value="Chromosome"/>
</dbReference>
<keyword evidence="5" id="KW-0732">Signal</keyword>
<dbReference type="KEGG" id="sphi:TS85_04425"/>
<dbReference type="GO" id="GO:0046819">
    <property type="term" value="P:protein secretion by the type V secretion system"/>
    <property type="evidence" value="ECO:0007669"/>
    <property type="project" value="TreeGrafter"/>
</dbReference>
<dbReference type="Gene3D" id="2.40.160.50">
    <property type="entry name" value="membrane protein fhac: a member of the omp85/tpsb transporter family"/>
    <property type="match status" value="1"/>
</dbReference>
<dbReference type="PANTHER" id="PTHR34597">
    <property type="entry name" value="SLR1661 PROTEIN"/>
    <property type="match status" value="1"/>
</dbReference>
<dbReference type="InterPro" id="IPR051544">
    <property type="entry name" value="TPS_OM_transporter"/>
</dbReference>
<dbReference type="AlphaFoldDB" id="A0A7U5CUZ8"/>
<evidence type="ECO:0000313" key="8">
    <source>
        <dbReference type="EMBL" id="AJP74254.1"/>
    </source>
</evidence>
<evidence type="ECO:0000256" key="5">
    <source>
        <dbReference type="SAM" id="SignalP"/>
    </source>
</evidence>
<evidence type="ECO:0000259" key="6">
    <source>
        <dbReference type="Pfam" id="PF03865"/>
    </source>
</evidence>
<keyword evidence="1" id="KW-1134">Transmembrane beta strand</keyword>
<keyword evidence="1" id="KW-0472">Membrane</keyword>
<dbReference type="Pfam" id="PF08479">
    <property type="entry name" value="POTRA_2"/>
    <property type="match status" value="1"/>
</dbReference>
<proteinExistence type="predicted"/>
<reference evidence="8 9" key="2">
    <citation type="submission" date="2015-02" db="EMBL/GenBank/DDBJ databases">
        <title>The complete genome of Sphingomonas hengshuiensis sp. WHSC-8 isolated from soil of Hengshui Lake.</title>
        <authorList>
            <person name="Wei S."/>
            <person name="Guo J."/>
            <person name="Su C."/>
            <person name="Wu R."/>
            <person name="Zhang Z."/>
            <person name="Liang K."/>
            <person name="Li H."/>
            <person name="Wang T."/>
            <person name="Liu H."/>
            <person name="Zhang C."/>
            <person name="Li Z."/>
            <person name="Wang Q."/>
            <person name="Meng J."/>
        </authorList>
    </citation>
    <scope>NUCLEOTIDE SEQUENCE [LARGE SCALE GENOMIC DNA]</scope>
    <source>
        <strain evidence="8 9">WHSC-8</strain>
    </source>
</reference>
<dbReference type="EMBL" id="CP010836">
    <property type="protein sequence ID" value="AJP74254.1"/>
    <property type="molecule type" value="Genomic_DNA"/>
</dbReference>
<dbReference type="RefSeq" id="WP_044335839.1">
    <property type="nucleotide sequence ID" value="NZ_CP010836.1"/>
</dbReference>
<dbReference type="InterPro" id="IPR013686">
    <property type="entry name" value="Polypept-transport_assoc_ShlB"/>
</dbReference>
<keyword evidence="3" id="KW-0998">Cell outer membrane</keyword>
<dbReference type="GO" id="GO:0008320">
    <property type="term" value="F:protein transmembrane transporter activity"/>
    <property type="evidence" value="ECO:0007669"/>
    <property type="project" value="TreeGrafter"/>
</dbReference>
<accession>A0A7U5CUZ8</accession>
<evidence type="ECO:0000256" key="3">
    <source>
        <dbReference type="ARBA" id="ARBA00023237"/>
    </source>
</evidence>
<name>A0A7U5CUZ8_9SPHN</name>
<evidence type="ECO:0000256" key="2">
    <source>
        <dbReference type="ARBA" id="ARBA00022692"/>
    </source>
</evidence>
<feature type="signal peptide" evidence="5">
    <location>
        <begin position="1"/>
        <end position="19"/>
    </location>
</feature>
<evidence type="ECO:0000256" key="1">
    <source>
        <dbReference type="ARBA" id="ARBA00022452"/>
    </source>
</evidence>
<dbReference type="InterPro" id="IPR005565">
    <property type="entry name" value="Hemolysn_activator_HlyB_C"/>
</dbReference>
<dbReference type="OrthoDB" id="7209508at2"/>
<feature type="region of interest" description="Disordered" evidence="4">
    <location>
        <begin position="24"/>
        <end position="44"/>
    </location>
</feature>
<dbReference type="Pfam" id="PF03865">
    <property type="entry name" value="ShlB"/>
    <property type="match status" value="1"/>
</dbReference>
<organism evidence="8 9">
    <name type="scientific">Sphingomonas hengshuiensis</name>
    <dbReference type="NCBI Taxonomy" id="1609977"/>
    <lineage>
        <taxon>Bacteria</taxon>
        <taxon>Pseudomonadati</taxon>
        <taxon>Pseudomonadota</taxon>
        <taxon>Alphaproteobacteria</taxon>
        <taxon>Sphingomonadales</taxon>
        <taxon>Sphingomonadaceae</taxon>
        <taxon>Sphingomonas</taxon>
    </lineage>
</organism>
<dbReference type="Gene3D" id="3.10.20.310">
    <property type="entry name" value="membrane protein fhac"/>
    <property type="match status" value="1"/>
</dbReference>
<evidence type="ECO:0000313" key="9">
    <source>
        <dbReference type="Proteomes" id="UP000032300"/>
    </source>
</evidence>
<feature type="domain" description="Haemolysin activator HlyB C-terminal" evidence="6">
    <location>
        <begin position="200"/>
        <end position="495"/>
    </location>
</feature>